<dbReference type="OrthoDB" id="6105938at2759"/>
<name>A0A9P4HAV8_9PLEO</name>
<protein>
    <recommendedName>
        <fullName evidence="1">C2H2-type domain-containing protein</fullName>
    </recommendedName>
</protein>
<dbReference type="EMBL" id="ML978183">
    <property type="protein sequence ID" value="KAF2031135.1"/>
    <property type="molecule type" value="Genomic_DNA"/>
</dbReference>
<dbReference type="AlphaFoldDB" id="A0A9P4HAV8"/>
<proteinExistence type="predicted"/>
<comment type="caution">
    <text evidence="2">The sequence shown here is derived from an EMBL/GenBank/DDBJ whole genome shotgun (WGS) entry which is preliminary data.</text>
</comment>
<feature type="domain" description="C2H2-type" evidence="1">
    <location>
        <begin position="142"/>
        <end position="162"/>
    </location>
</feature>
<dbReference type="Pfam" id="PF00096">
    <property type="entry name" value="zf-C2H2"/>
    <property type="match status" value="1"/>
</dbReference>
<evidence type="ECO:0000313" key="2">
    <source>
        <dbReference type="EMBL" id="KAF2031135.1"/>
    </source>
</evidence>
<reference evidence="2" key="1">
    <citation type="journal article" date="2020" name="Stud. Mycol.">
        <title>101 Dothideomycetes genomes: a test case for predicting lifestyles and emergence of pathogens.</title>
        <authorList>
            <person name="Haridas S."/>
            <person name="Albert R."/>
            <person name="Binder M."/>
            <person name="Bloem J."/>
            <person name="Labutti K."/>
            <person name="Salamov A."/>
            <person name="Andreopoulos B."/>
            <person name="Baker S."/>
            <person name="Barry K."/>
            <person name="Bills G."/>
            <person name="Bluhm B."/>
            <person name="Cannon C."/>
            <person name="Castanera R."/>
            <person name="Culley D."/>
            <person name="Daum C."/>
            <person name="Ezra D."/>
            <person name="Gonzalez J."/>
            <person name="Henrissat B."/>
            <person name="Kuo A."/>
            <person name="Liang C."/>
            <person name="Lipzen A."/>
            <person name="Lutzoni F."/>
            <person name="Magnuson J."/>
            <person name="Mondo S."/>
            <person name="Nolan M."/>
            <person name="Ohm R."/>
            <person name="Pangilinan J."/>
            <person name="Park H.-J."/>
            <person name="Ramirez L."/>
            <person name="Alfaro M."/>
            <person name="Sun H."/>
            <person name="Tritt A."/>
            <person name="Yoshinaga Y."/>
            <person name="Zwiers L.-H."/>
            <person name="Turgeon B."/>
            <person name="Goodwin S."/>
            <person name="Spatafora J."/>
            <person name="Crous P."/>
            <person name="Grigoriev I."/>
        </authorList>
    </citation>
    <scope>NUCLEOTIDE SEQUENCE</scope>
    <source>
        <strain evidence="2">CBS 110217</strain>
    </source>
</reference>
<keyword evidence="3" id="KW-1185">Reference proteome</keyword>
<evidence type="ECO:0000313" key="3">
    <source>
        <dbReference type="Proteomes" id="UP000799777"/>
    </source>
</evidence>
<organism evidence="2 3">
    <name type="scientific">Setomelanomma holmii</name>
    <dbReference type="NCBI Taxonomy" id="210430"/>
    <lineage>
        <taxon>Eukaryota</taxon>
        <taxon>Fungi</taxon>
        <taxon>Dikarya</taxon>
        <taxon>Ascomycota</taxon>
        <taxon>Pezizomycotina</taxon>
        <taxon>Dothideomycetes</taxon>
        <taxon>Pleosporomycetidae</taxon>
        <taxon>Pleosporales</taxon>
        <taxon>Pleosporineae</taxon>
        <taxon>Phaeosphaeriaceae</taxon>
        <taxon>Setomelanomma</taxon>
    </lineage>
</organism>
<accession>A0A9P4HAV8</accession>
<dbReference type="InterPro" id="IPR013087">
    <property type="entry name" value="Znf_C2H2_type"/>
</dbReference>
<evidence type="ECO:0000259" key="1">
    <source>
        <dbReference type="Pfam" id="PF00096"/>
    </source>
</evidence>
<gene>
    <name evidence="2" type="ORF">EK21DRAFT_99895</name>
</gene>
<sequence>MPPCQQRFSDRLALFQHPRETGHSKVCGACGSFFHFDIDAFWRHVSENNACTTCERHFDTPSNLVHCLGCVRKFSAYGGMIIHLESGACKSQMVESDLSQSAALCFQWKKFSINPVDRQVAIDNESFFEYLREKHGPAVCFYKCPSCDQRFPKLSSLFMHIESPACSQTLGDGAIGKLRAWLINRHVSPIRMRSKKKES</sequence>
<dbReference type="Proteomes" id="UP000799777">
    <property type="component" value="Unassembled WGS sequence"/>
</dbReference>